<evidence type="ECO:0000256" key="2">
    <source>
        <dbReference type="ARBA" id="ARBA00043996"/>
    </source>
</evidence>
<comment type="similarity">
    <text evidence="2">Belongs to the AB hydrolase superfamily. Lipase family. Class 3 subfamily.</text>
</comment>
<organism evidence="6 7">
    <name type="scientific">Crepidotus variabilis</name>
    <dbReference type="NCBI Taxonomy" id="179855"/>
    <lineage>
        <taxon>Eukaryota</taxon>
        <taxon>Fungi</taxon>
        <taxon>Dikarya</taxon>
        <taxon>Basidiomycota</taxon>
        <taxon>Agaricomycotina</taxon>
        <taxon>Agaricomycetes</taxon>
        <taxon>Agaricomycetidae</taxon>
        <taxon>Agaricales</taxon>
        <taxon>Agaricineae</taxon>
        <taxon>Crepidotaceae</taxon>
        <taxon>Crepidotus</taxon>
    </lineage>
</organism>
<feature type="domain" description="Fungal lipase-type" evidence="5">
    <location>
        <begin position="108"/>
        <end position="246"/>
    </location>
</feature>
<evidence type="ECO:0000256" key="4">
    <source>
        <dbReference type="ARBA" id="ARBA00048461"/>
    </source>
</evidence>
<accession>A0A9P6EG32</accession>
<comment type="catalytic activity">
    <reaction evidence="4">
        <text>a monoacylglycerol + H2O = glycerol + a fatty acid + H(+)</text>
        <dbReference type="Rhea" id="RHEA:15245"/>
        <dbReference type="ChEBI" id="CHEBI:15377"/>
        <dbReference type="ChEBI" id="CHEBI:15378"/>
        <dbReference type="ChEBI" id="CHEBI:17408"/>
        <dbReference type="ChEBI" id="CHEBI:17754"/>
        <dbReference type="ChEBI" id="CHEBI:28868"/>
    </reaction>
</comment>
<dbReference type="Gene3D" id="3.40.50.1820">
    <property type="entry name" value="alpha/beta hydrolase"/>
    <property type="match status" value="1"/>
</dbReference>
<keyword evidence="6" id="KW-0378">Hydrolase</keyword>
<comment type="caution">
    <text evidence="6">The sequence shown here is derived from an EMBL/GenBank/DDBJ whole genome shotgun (WGS) entry which is preliminary data.</text>
</comment>
<dbReference type="InterPro" id="IPR002921">
    <property type="entry name" value="Fungal_lipase-type"/>
</dbReference>
<dbReference type="EMBL" id="MU157849">
    <property type="protein sequence ID" value="KAF9528908.1"/>
    <property type="molecule type" value="Genomic_DNA"/>
</dbReference>
<dbReference type="OrthoDB" id="426718at2759"/>
<dbReference type="Pfam" id="PF01764">
    <property type="entry name" value="Lipase_3"/>
    <property type="match status" value="1"/>
</dbReference>
<sequence>MISQLLRSSTIYAIWLSSVAVAHPFRRQPSNSSLTAITTLSETEIDAFTPYTWYASTGYCQPSQVLTWSCGANCEANPSFHPLFAGGDGVNVQYWYVGYDTLLDTVIVAHQGTNPGKILPLVTDGALAMGTLDSTLFPSLPATIQVHEGFRNEQAVTAPNILMAVEDTLTQSKMTKVTIVGHSLGAAIALLDSVYLPLHIPGITFETVVYGLPRVGNQDFATYVNSNANLTHINNKEDPIPTVPGMFLGYHQPQGERHIEDNNSWVSCPGDDNSSTMCSTGDVPTIFEAKLSDHDGPYNAITMGC</sequence>
<gene>
    <name evidence="6" type="ORF">CPB83DRAFT_869270</name>
</gene>
<dbReference type="AlphaFoldDB" id="A0A9P6EG32"/>
<dbReference type="InterPro" id="IPR029058">
    <property type="entry name" value="AB_hydrolase_fold"/>
</dbReference>
<dbReference type="PANTHER" id="PTHR45856">
    <property type="entry name" value="ALPHA/BETA-HYDROLASES SUPERFAMILY PROTEIN"/>
    <property type="match status" value="1"/>
</dbReference>
<protein>
    <submittedName>
        <fullName evidence="6">Alpha/Beta hydrolase protein</fullName>
    </submittedName>
</protein>
<dbReference type="PANTHER" id="PTHR45856:SF25">
    <property type="entry name" value="FUNGAL LIPASE-LIKE DOMAIN-CONTAINING PROTEIN"/>
    <property type="match status" value="1"/>
</dbReference>
<dbReference type="SUPFAM" id="SSF53474">
    <property type="entry name" value="alpha/beta-Hydrolases"/>
    <property type="match status" value="1"/>
</dbReference>
<keyword evidence="1" id="KW-1015">Disulfide bond</keyword>
<evidence type="ECO:0000256" key="1">
    <source>
        <dbReference type="ARBA" id="ARBA00023157"/>
    </source>
</evidence>
<evidence type="ECO:0000313" key="7">
    <source>
        <dbReference type="Proteomes" id="UP000807306"/>
    </source>
</evidence>
<dbReference type="GO" id="GO:0016787">
    <property type="term" value="F:hydrolase activity"/>
    <property type="evidence" value="ECO:0007669"/>
    <property type="project" value="UniProtKB-KW"/>
</dbReference>
<keyword evidence="7" id="KW-1185">Reference proteome</keyword>
<evidence type="ECO:0000259" key="5">
    <source>
        <dbReference type="Pfam" id="PF01764"/>
    </source>
</evidence>
<dbReference type="CDD" id="cd00519">
    <property type="entry name" value="Lipase_3"/>
    <property type="match status" value="1"/>
</dbReference>
<evidence type="ECO:0000256" key="3">
    <source>
        <dbReference type="ARBA" id="ARBA00047591"/>
    </source>
</evidence>
<dbReference type="Proteomes" id="UP000807306">
    <property type="component" value="Unassembled WGS sequence"/>
</dbReference>
<dbReference type="InterPro" id="IPR051218">
    <property type="entry name" value="Sec_MonoDiacylglyc_Lipase"/>
</dbReference>
<comment type="catalytic activity">
    <reaction evidence="3">
        <text>a diacylglycerol + H2O = a monoacylglycerol + a fatty acid + H(+)</text>
        <dbReference type="Rhea" id="RHEA:32731"/>
        <dbReference type="ChEBI" id="CHEBI:15377"/>
        <dbReference type="ChEBI" id="CHEBI:15378"/>
        <dbReference type="ChEBI" id="CHEBI:17408"/>
        <dbReference type="ChEBI" id="CHEBI:18035"/>
        <dbReference type="ChEBI" id="CHEBI:28868"/>
    </reaction>
</comment>
<dbReference type="GO" id="GO:0006629">
    <property type="term" value="P:lipid metabolic process"/>
    <property type="evidence" value="ECO:0007669"/>
    <property type="project" value="InterPro"/>
</dbReference>
<name>A0A9P6EG32_9AGAR</name>
<evidence type="ECO:0000313" key="6">
    <source>
        <dbReference type="EMBL" id="KAF9528908.1"/>
    </source>
</evidence>
<reference evidence="6" key="1">
    <citation type="submission" date="2020-11" db="EMBL/GenBank/DDBJ databases">
        <authorList>
            <consortium name="DOE Joint Genome Institute"/>
            <person name="Ahrendt S."/>
            <person name="Riley R."/>
            <person name="Andreopoulos W."/>
            <person name="Labutti K."/>
            <person name="Pangilinan J."/>
            <person name="Ruiz-Duenas F.J."/>
            <person name="Barrasa J.M."/>
            <person name="Sanchez-Garcia M."/>
            <person name="Camarero S."/>
            <person name="Miyauchi S."/>
            <person name="Serrano A."/>
            <person name="Linde D."/>
            <person name="Babiker R."/>
            <person name="Drula E."/>
            <person name="Ayuso-Fernandez I."/>
            <person name="Pacheco R."/>
            <person name="Padilla G."/>
            <person name="Ferreira P."/>
            <person name="Barriuso J."/>
            <person name="Kellner H."/>
            <person name="Castanera R."/>
            <person name="Alfaro M."/>
            <person name="Ramirez L."/>
            <person name="Pisabarro A.G."/>
            <person name="Kuo A."/>
            <person name="Tritt A."/>
            <person name="Lipzen A."/>
            <person name="He G."/>
            <person name="Yan M."/>
            <person name="Ng V."/>
            <person name="Cullen D."/>
            <person name="Martin F."/>
            <person name="Rosso M.-N."/>
            <person name="Henrissat B."/>
            <person name="Hibbett D."/>
            <person name="Martinez A.T."/>
            <person name="Grigoriev I.V."/>
        </authorList>
    </citation>
    <scope>NUCLEOTIDE SEQUENCE</scope>
    <source>
        <strain evidence="6">CBS 506.95</strain>
    </source>
</reference>
<proteinExistence type="inferred from homology"/>